<sequence>MRGRARLPSFCNAMATGLIINLAASCLTLAWPNPPFLHMNSQRPNPPSICYSRESIPHALVPRRNFRYCISCEVTKVHTDAHLSRDRSNMREYDLSISHGAVTPMRAFEEAIARYDELSSAPCCLSITSSSTTVSNALPFAVSHVVMWRKSARGTHKALWHSS</sequence>
<protein>
    <submittedName>
        <fullName evidence="2">Uncharacterized protein</fullName>
    </submittedName>
</protein>
<dbReference type="AlphaFoldDB" id="A0A8K0VXZ6"/>
<accession>A0A8K0VXZ6</accession>
<reference evidence="2" key="1">
    <citation type="journal article" date="2021" name="Nat. Commun.">
        <title>Genetic determinants of endophytism in the Arabidopsis root mycobiome.</title>
        <authorList>
            <person name="Mesny F."/>
            <person name="Miyauchi S."/>
            <person name="Thiergart T."/>
            <person name="Pickel B."/>
            <person name="Atanasova L."/>
            <person name="Karlsson M."/>
            <person name="Huettel B."/>
            <person name="Barry K.W."/>
            <person name="Haridas S."/>
            <person name="Chen C."/>
            <person name="Bauer D."/>
            <person name="Andreopoulos W."/>
            <person name="Pangilinan J."/>
            <person name="LaButti K."/>
            <person name="Riley R."/>
            <person name="Lipzen A."/>
            <person name="Clum A."/>
            <person name="Drula E."/>
            <person name="Henrissat B."/>
            <person name="Kohler A."/>
            <person name="Grigoriev I.V."/>
            <person name="Martin F.M."/>
            <person name="Hacquard S."/>
        </authorList>
    </citation>
    <scope>NUCLEOTIDE SEQUENCE</scope>
    <source>
        <strain evidence="2">MPI-SDFR-AT-0120</strain>
    </source>
</reference>
<feature type="chain" id="PRO_5035438104" evidence="1">
    <location>
        <begin position="31"/>
        <end position="163"/>
    </location>
</feature>
<name>A0A8K0VXZ6_9PLEO</name>
<dbReference type="PROSITE" id="PS51257">
    <property type="entry name" value="PROKAR_LIPOPROTEIN"/>
    <property type="match status" value="1"/>
</dbReference>
<evidence type="ECO:0000256" key="1">
    <source>
        <dbReference type="SAM" id="SignalP"/>
    </source>
</evidence>
<proteinExistence type="predicted"/>
<evidence type="ECO:0000313" key="3">
    <source>
        <dbReference type="Proteomes" id="UP000813461"/>
    </source>
</evidence>
<keyword evidence="1" id="KW-0732">Signal</keyword>
<comment type="caution">
    <text evidence="2">The sequence shown here is derived from an EMBL/GenBank/DDBJ whole genome shotgun (WGS) entry which is preliminary data.</text>
</comment>
<feature type="signal peptide" evidence="1">
    <location>
        <begin position="1"/>
        <end position="30"/>
    </location>
</feature>
<dbReference type="Proteomes" id="UP000813461">
    <property type="component" value="Unassembled WGS sequence"/>
</dbReference>
<dbReference type="EMBL" id="JAGMVJ010000010">
    <property type="protein sequence ID" value="KAH7086965.1"/>
    <property type="molecule type" value="Genomic_DNA"/>
</dbReference>
<organism evidence="2 3">
    <name type="scientific">Paraphoma chrysanthemicola</name>
    <dbReference type="NCBI Taxonomy" id="798071"/>
    <lineage>
        <taxon>Eukaryota</taxon>
        <taxon>Fungi</taxon>
        <taxon>Dikarya</taxon>
        <taxon>Ascomycota</taxon>
        <taxon>Pezizomycotina</taxon>
        <taxon>Dothideomycetes</taxon>
        <taxon>Pleosporomycetidae</taxon>
        <taxon>Pleosporales</taxon>
        <taxon>Pleosporineae</taxon>
        <taxon>Phaeosphaeriaceae</taxon>
        <taxon>Paraphoma</taxon>
    </lineage>
</organism>
<keyword evidence="3" id="KW-1185">Reference proteome</keyword>
<gene>
    <name evidence="2" type="ORF">FB567DRAFT_56093</name>
</gene>
<evidence type="ECO:0000313" key="2">
    <source>
        <dbReference type="EMBL" id="KAH7086965.1"/>
    </source>
</evidence>